<protein>
    <submittedName>
        <fullName evidence="1">Uncharacterized protein</fullName>
    </submittedName>
</protein>
<proteinExistence type="predicted"/>
<name>A0ACC1C1X5_9ROSI</name>
<reference evidence="2" key="1">
    <citation type="journal article" date="2023" name="G3 (Bethesda)">
        <title>Genome assembly and association tests identify interacting loci associated with vigor, precocity, and sex in interspecific pistachio rootstocks.</title>
        <authorList>
            <person name="Palmer W."/>
            <person name="Jacygrad E."/>
            <person name="Sagayaradj S."/>
            <person name="Cavanaugh K."/>
            <person name="Han R."/>
            <person name="Bertier L."/>
            <person name="Beede B."/>
            <person name="Kafkas S."/>
            <person name="Golino D."/>
            <person name="Preece J."/>
            <person name="Michelmore R."/>
        </authorList>
    </citation>
    <scope>NUCLEOTIDE SEQUENCE [LARGE SCALE GENOMIC DNA]</scope>
</reference>
<organism evidence="1 2">
    <name type="scientific">Pistacia atlantica</name>
    <dbReference type="NCBI Taxonomy" id="434234"/>
    <lineage>
        <taxon>Eukaryota</taxon>
        <taxon>Viridiplantae</taxon>
        <taxon>Streptophyta</taxon>
        <taxon>Embryophyta</taxon>
        <taxon>Tracheophyta</taxon>
        <taxon>Spermatophyta</taxon>
        <taxon>Magnoliopsida</taxon>
        <taxon>eudicotyledons</taxon>
        <taxon>Gunneridae</taxon>
        <taxon>Pentapetalae</taxon>
        <taxon>rosids</taxon>
        <taxon>malvids</taxon>
        <taxon>Sapindales</taxon>
        <taxon>Anacardiaceae</taxon>
        <taxon>Pistacia</taxon>
    </lineage>
</organism>
<accession>A0ACC1C1X5</accession>
<dbReference type="EMBL" id="CM047898">
    <property type="protein sequence ID" value="KAJ0106023.1"/>
    <property type="molecule type" value="Genomic_DNA"/>
</dbReference>
<sequence>MVQNSKQVQVFSKKACYLVEMDGIGKMRAHQCSLDMKNIKNISYFIFLHQKALARSDVEAKKRRVEATII</sequence>
<gene>
    <name evidence="1" type="ORF">Patl1_18101</name>
</gene>
<keyword evidence="2" id="KW-1185">Reference proteome</keyword>
<dbReference type="Proteomes" id="UP001164250">
    <property type="component" value="Chromosome 2"/>
</dbReference>
<evidence type="ECO:0000313" key="1">
    <source>
        <dbReference type="EMBL" id="KAJ0106023.1"/>
    </source>
</evidence>
<evidence type="ECO:0000313" key="2">
    <source>
        <dbReference type="Proteomes" id="UP001164250"/>
    </source>
</evidence>
<comment type="caution">
    <text evidence="1">The sequence shown here is derived from an EMBL/GenBank/DDBJ whole genome shotgun (WGS) entry which is preliminary data.</text>
</comment>